<evidence type="ECO:0000313" key="4">
    <source>
        <dbReference type="EMBL" id="CAG8981438.1"/>
    </source>
</evidence>
<evidence type="ECO:0000313" key="5">
    <source>
        <dbReference type="Proteomes" id="UP000701801"/>
    </source>
</evidence>
<gene>
    <name evidence="4" type="ORF">HYALB_00013631</name>
</gene>
<dbReference type="InterPro" id="IPR036770">
    <property type="entry name" value="Ankyrin_rpt-contain_sf"/>
</dbReference>
<keyword evidence="1" id="KW-0677">Repeat</keyword>
<accession>A0A9N9LX21</accession>
<feature type="chain" id="PRO_5040467577" description="Ankyrin" evidence="3">
    <location>
        <begin position="17"/>
        <end position="392"/>
    </location>
</feature>
<evidence type="ECO:0000256" key="2">
    <source>
        <dbReference type="ARBA" id="ARBA00023043"/>
    </source>
</evidence>
<reference evidence="4" key="1">
    <citation type="submission" date="2021-07" db="EMBL/GenBank/DDBJ databases">
        <authorList>
            <person name="Durling M."/>
        </authorList>
    </citation>
    <scope>NUCLEOTIDE SEQUENCE</scope>
</reference>
<dbReference type="InterPro" id="IPR002110">
    <property type="entry name" value="Ankyrin_rpt"/>
</dbReference>
<dbReference type="Proteomes" id="UP000701801">
    <property type="component" value="Unassembled WGS sequence"/>
</dbReference>
<dbReference type="OrthoDB" id="4772757at2759"/>
<sequence>MLFLELPLELLKIIISLTVTELGLNQSMKARLTCRVFAKEILEAVVETRLIEEVASKSHRLLRIEHHHDVTARYLDHRVRTDGSVTHPWIAIIRETCRLLAQHTKSEHDVARVELCRRNACLCLAVNAGRDVYDILVKECTDSKKAFEGSDNSLVNCLTIAAWIGDGTLVESLTKGMDQDSMSFFGRPSWAAAAQGHADLLQLFLNQGALPYNPDFVQGPRFELSKSPLAVAAYMGHENIIRLYLQHYCPEMQQEELMGIFYAAKGNQPTTLQLLLEHHKTTSTVQEYQETIDVALTMSSGRGAPDSLRILLDHGANVNKSLDFPLSCLQYAVIAGDTQTVKLLLDAGASLEPMVWNERTRPSALKEASRRDNHALTKLISDKQQGLSAGCS</sequence>
<protein>
    <recommendedName>
        <fullName evidence="6">Ankyrin</fullName>
    </recommendedName>
</protein>
<proteinExistence type="predicted"/>
<feature type="signal peptide" evidence="3">
    <location>
        <begin position="1"/>
        <end position="16"/>
    </location>
</feature>
<dbReference type="Pfam" id="PF12796">
    <property type="entry name" value="Ank_2"/>
    <property type="match status" value="1"/>
</dbReference>
<comment type="caution">
    <text evidence="4">The sequence shown here is derived from an EMBL/GenBank/DDBJ whole genome shotgun (WGS) entry which is preliminary data.</text>
</comment>
<dbReference type="EMBL" id="CAJVRM010000482">
    <property type="protein sequence ID" value="CAG8981438.1"/>
    <property type="molecule type" value="Genomic_DNA"/>
</dbReference>
<organism evidence="4 5">
    <name type="scientific">Hymenoscyphus albidus</name>
    <dbReference type="NCBI Taxonomy" id="595503"/>
    <lineage>
        <taxon>Eukaryota</taxon>
        <taxon>Fungi</taxon>
        <taxon>Dikarya</taxon>
        <taxon>Ascomycota</taxon>
        <taxon>Pezizomycotina</taxon>
        <taxon>Leotiomycetes</taxon>
        <taxon>Helotiales</taxon>
        <taxon>Helotiaceae</taxon>
        <taxon>Hymenoscyphus</taxon>
    </lineage>
</organism>
<dbReference type="Gene3D" id="1.25.40.20">
    <property type="entry name" value="Ankyrin repeat-containing domain"/>
    <property type="match status" value="1"/>
</dbReference>
<dbReference type="PANTHER" id="PTHR24198:SF165">
    <property type="entry name" value="ANKYRIN REPEAT-CONTAINING PROTEIN-RELATED"/>
    <property type="match status" value="1"/>
</dbReference>
<evidence type="ECO:0008006" key="6">
    <source>
        <dbReference type="Google" id="ProtNLM"/>
    </source>
</evidence>
<evidence type="ECO:0000256" key="3">
    <source>
        <dbReference type="SAM" id="SignalP"/>
    </source>
</evidence>
<keyword evidence="2" id="KW-0040">ANK repeat</keyword>
<name>A0A9N9LX21_9HELO</name>
<dbReference type="AlphaFoldDB" id="A0A9N9LX21"/>
<keyword evidence="5" id="KW-1185">Reference proteome</keyword>
<dbReference type="SMART" id="SM00248">
    <property type="entry name" value="ANK"/>
    <property type="match status" value="5"/>
</dbReference>
<dbReference type="SUPFAM" id="SSF48403">
    <property type="entry name" value="Ankyrin repeat"/>
    <property type="match status" value="1"/>
</dbReference>
<evidence type="ECO:0000256" key="1">
    <source>
        <dbReference type="ARBA" id="ARBA00022737"/>
    </source>
</evidence>
<keyword evidence="3" id="KW-0732">Signal</keyword>
<dbReference type="PANTHER" id="PTHR24198">
    <property type="entry name" value="ANKYRIN REPEAT AND PROTEIN KINASE DOMAIN-CONTAINING PROTEIN"/>
    <property type="match status" value="1"/>
</dbReference>